<keyword evidence="4" id="KW-1185">Reference proteome</keyword>
<evidence type="ECO:0000313" key="4">
    <source>
        <dbReference type="Proteomes" id="UP000585050"/>
    </source>
</evidence>
<dbReference type="Proteomes" id="UP000585050">
    <property type="component" value="Unassembled WGS sequence"/>
</dbReference>
<dbReference type="Gene3D" id="3.40.50.1820">
    <property type="entry name" value="alpha/beta hydrolase"/>
    <property type="match status" value="1"/>
</dbReference>
<dbReference type="PANTHER" id="PTHR43798:SF27">
    <property type="entry name" value="HYDROLASE ALPHA_BETA HYDROLASE FOLD FAMILY"/>
    <property type="match status" value="1"/>
</dbReference>
<sequence length="496" mass="56561">MTKELISIIIVILISVGCYGQNKIHFTPTFTETNETTHKIPKGQEYTFGYLEVLENRDKPDGNKIKLPIYIFKSRSKNPKPDPILYTVGGPGYTSMRASKYMKYYKYLDDRDLILFEQRGTQYSKPSLDCPEWAKVVYESNLPNFDPSKTDSLFQKAAYQCNKRLRNSGVDLNYYTTNQIAADINDLISVLGIKKYNLLTMSYSTKIGQVLIRDYPDKIRSVVMDSPLPLEVNYDEESVKNLLECLDKLLCDCEINPDCNNAFPNIKSRFLKYLEEKTNNPLEVKIKNPNNGQLETFYLKGKDLIHVFTSASTSSVPDIPLEINKILNNDLSSIKKQLQHLFQEPGNGVGKGMRLSVWCAEENPFNSQEKITIETNKYPEVKGLSPTVFDNDICEIWSVKKVDDIENIAVSSDIPVLLISGEYDELTPVKWAKSMTNNLKNSYHLIFIGWKHGPTTNWSNPCAMEAANDFFNNPTMKPNPICFSEIKSPVFNTVEK</sequence>
<dbReference type="Pfam" id="PF08386">
    <property type="entry name" value="Abhydrolase_4"/>
    <property type="match status" value="1"/>
</dbReference>
<dbReference type="SUPFAM" id="SSF53474">
    <property type="entry name" value="alpha/beta-Hydrolases"/>
    <property type="match status" value="1"/>
</dbReference>
<dbReference type="InterPro" id="IPR050266">
    <property type="entry name" value="AB_hydrolase_sf"/>
</dbReference>
<proteinExistence type="predicted"/>
<reference evidence="3 4" key="1">
    <citation type="submission" date="2020-04" db="EMBL/GenBank/DDBJ databases">
        <title>Flammeovirga sp. SR4, a novel species isolated from seawater.</title>
        <authorList>
            <person name="Wang X."/>
        </authorList>
    </citation>
    <scope>NUCLEOTIDE SEQUENCE [LARGE SCALE GENOMIC DNA]</scope>
    <source>
        <strain evidence="3 4">SR4</strain>
    </source>
</reference>
<dbReference type="RefSeq" id="WP_168882141.1">
    <property type="nucleotide sequence ID" value="NZ_JABAIL010000003.1"/>
</dbReference>
<dbReference type="InterPro" id="IPR029058">
    <property type="entry name" value="AB_hydrolase_fold"/>
</dbReference>
<organism evidence="3 4">
    <name type="scientific">Flammeovirga agarivorans</name>
    <dbReference type="NCBI Taxonomy" id="2726742"/>
    <lineage>
        <taxon>Bacteria</taxon>
        <taxon>Pseudomonadati</taxon>
        <taxon>Bacteroidota</taxon>
        <taxon>Cytophagia</taxon>
        <taxon>Cytophagales</taxon>
        <taxon>Flammeovirgaceae</taxon>
        <taxon>Flammeovirga</taxon>
    </lineage>
</organism>
<dbReference type="EMBL" id="JABAIL010000003">
    <property type="protein sequence ID" value="NLR91418.1"/>
    <property type="molecule type" value="Genomic_DNA"/>
</dbReference>
<dbReference type="PROSITE" id="PS51257">
    <property type="entry name" value="PROKAR_LIPOPROTEIN"/>
    <property type="match status" value="1"/>
</dbReference>
<name>A0A7X8SJS9_9BACT</name>
<gene>
    <name evidence="3" type="ORF">HGP29_09390</name>
</gene>
<dbReference type="InterPro" id="IPR013595">
    <property type="entry name" value="Pept_S33_TAP-like_C"/>
</dbReference>
<accession>A0A7X8SJS9</accession>
<dbReference type="InterPro" id="IPR000073">
    <property type="entry name" value="AB_hydrolase_1"/>
</dbReference>
<dbReference type="Pfam" id="PF00561">
    <property type="entry name" value="Abhydrolase_1"/>
    <property type="match status" value="1"/>
</dbReference>
<feature type="domain" description="Peptidase S33 tripeptidyl aminopeptidase-like C-terminal" evidence="2">
    <location>
        <begin position="392"/>
        <end position="477"/>
    </location>
</feature>
<keyword evidence="3" id="KW-0378">Hydrolase</keyword>
<evidence type="ECO:0000259" key="1">
    <source>
        <dbReference type="Pfam" id="PF00561"/>
    </source>
</evidence>
<dbReference type="AlphaFoldDB" id="A0A7X8SJS9"/>
<evidence type="ECO:0000259" key="2">
    <source>
        <dbReference type="Pfam" id="PF08386"/>
    </source>
</evidence>
<dbReference type="GO" id="GO:0016020">
    <property type="term" value="C:membrane"/>
    <property type="evidence" value="ECO:0007669"/>
    <property type="project" value="TreeGrafter"/>
</dbReference>
<dbReference type="GO" id="GO:0016787">
    <property type="term" value="F:hydrolase activity"/>
    <property type="evidence" value="ECO:0007669"/>
    <property type="project" value="UniProtKB-KW"/>
</dbReference>
<feature type="domain" description="AB hydrolase-1" evidence="1">
    <location>
        <begin position="83"/>
        <end position="233"/>
    </location>
</feature>
<protein>
    <submittedName>
        <fullName evidence="3">Alpha/beta hydrolase</fullName>
    </submittedName>
</protein>
<comment type="caution">
    <text evidence="3">The sequence shown here is derived from an EMBL/GenBank/DDBJ whole genome shotgun (WGS) entry which is preliminary data.</text>
</comment>
<evidence type="ECO:0000313" key="3">
    <source>
        <dbReference type="EMBL" id="NLR91418.1"/>
    </source>
</evidence>
<dbReference type="PANTHER" id="PTHR43798">
    <property type="entry name" value="MONOACYLGLYCEROL LIPASE"/>
    <property type="match status" value="1"/>
</dbReference>